<organism evidence="1 2">
    <name type="scientific">Paenibacillus pabuli</name>
    <dbReference type="NCBI Taxonomy" id="1472"/>
    <lineage>
        <taxon>Bacteria</taxon>
        <taxon>Bacillati</taxon>
        <taxon>Bacillota</taxon>
        <taxon>Bacilli</taxon>
        <taxon>Bacillales</taxon>
        <taxon>Paenibacillaceae</taxon>
        <taxon>Paenibacillus</taxon>
    </lineage>
</organism>
<gene>
    <name evidence="1" type="ORF">DET56_106136</name>
</gene>
<dbReference type="InterPro" id="IPR049825">
    <property type="entry name" value="Lasso_PadeA-like"/>
</dbReference>
<reference evidence="1 2" key="1">
    <citation type="submission" date="2018-05" db="EMBL/GenBank/DDBJ databases">
        <title>Freshwater and sediment microbial communities from various areas in North America, analyzing microbe dynamics in response to fracking.</title>
        <authorList>
            <person name="Lamendella R."/>
        </authorList>
    </citation>
    <scope>NUCLEOTIDE SEQUENCE [LARGE SCALE GENOMIC DNA]</scope>
    <source>
        <strain evidence="1 2">DB-3</strain>
    </source>
</reference>
<accession>A0A855Y682</accession>
<dbReference type="AlphaFoldDB" id="A0A855Y682"/>
<proteinExistence type="predicted"/>
<name>A0A855Y682_9BACL</name>
<evidence type="ECO:0000313" key="1">
    <source>
        <dbReference type="EMBL" id="PWW39750.1"/>
    </source>
</evidence>
<dbReference type="NCBIfam" id="NF033524">
    <property type="entry name" value="lasso_PadeA_fam"/>
    <property type="match status" value="1"/>
</dbReference>
<comment type="caution">
    <text evidence="1">The sequence shown here is derived from an EMBL/GenBank/DDBJ whole genome shotgun (WGS) entry which is preliminary data.</text>
</comment>
<dbReference type="EMBL" id="QGTZ01000006">
    <property type="protein sequence ID" value="PWW39750.1"/>
    <property type="molecule type" value="Genomic_DNA"/>
</dbReference>
<sequence length="53" mass="6163">MKEIQSAAVMKMKQEWVTPQLEVLDISETMNGGEGIWQYVWGGEFWKLEMLVS</sequence>
<evidence type="ECO:0000313" key="2">
    <source>
        <dbReference type="Proteomes" id="UP000247078"/>
    </source>
</evidence>
<dbReference type="RefSeq" id="WP_231952583.1">
    <property type="nucleotide sequence ID" value="NZ_QGTZ01000006.1"/>
</dbReference>
<evidence type="ECO:0008006" key="3">
    <source>
        <dbReference type="Google" id="ProtNLM"/>
    </source>
</evidence>
<dbReference type="Proteomes" id="UP000247078">
    <property type="component" value="Unassembled WGS sequence"/>
</dbReference>
<protein>
    <recommendedName>
        <fullName evidence="3">Paeninodin family lasso peptide</fullName>
    </recommendedName>
</protein>